<dbReference type="InterPro" id="IPR045269">
    <property type="entry name" value="Atg1-like"/>
</dbReference>
<comment type="subcellular location">
    <subcellularLocation>
        <location evidence="1">Preautophagosomal structure membrane</location>
        <topology evidence="1">Peripheral membrane protein</topology>
    </subcellularLocation>
</comment>
<evidence type="ECO:0000313" key="7">
    <source>
        <dbReference type="Proteomes" id="UP001271007"/>
    </source>
</evidence>
<name>A0AAJ0GAL0_9PEZI</name>
<dbReference type="Gene3D" id="1.10.510.10">
    <property type="entry name" value="Transferase(Phosphotransferase) domain 1"/>
    <property type="match status" value="1"/>
</dbReference>
<comment type="caution">
    <text evidence="6">The sequence shown here is derived from an EMBL/GenBank/DDBJ whole genome shotgun (WGS) entry which is preliminary data.</text>
</comment>
<feature type="region of interest" description="Disordered" evidence="4">
    <location>
        <begin position="167"/>
        <end position="188"/>
    </location>
</feature>
<dbReference type="AlphaFoldDB" id="A0AAJ0GAL0"/>
<gene>
    <name evidence="6" type="ORF">LTR09_004269</name>
</gene>
<feature type="compositionally biased region" description="Polar residues" evidence="4">
    <location>
        <begin position="87"/>
        <end position="96"/>
    </location>
</feature>
<evidence type="ECO:0000256" key="1">
    <source>
        <dbReference type="ARBA" id="ARBA00004623"/>
    </source>
</evidence>
<dbReference type="GO" id="GO:0004674">
    <property type="term" value="F:protein serine/threonine kinase activity"/>
    <property type="evidence" value="ECO:0007669"/>
    <property type="project" value="InterPro"/>
</dbReference>
<evidence type="ECO:0000313" key="6">
    <source>
        <dbReference type="EMBL" id="KAK3054540.1"/>
    </source>
</evidence>
<dbReference type="SUPFAM" id="SSF56112">
    <property type="entry name" value="Protein kinase-like (PK-like)"/>
    <property type="match status" value="1"/>
</dbReference>
<dbReference type="Proteomes" id="UP001271007">
    <property type="component" value="Unassembled WGS sequence"/>
</dbReference>
<sequence length="453" mass="50471">MAQAPKWPPAFDPSTNGLQDSRAKQRPLPLRAYSQGEANPSTNIWQHWRRKSAVQVGFRKARLRLNPSANRSDVRSQIATLYTVSESRDNTVTPQERNVGEGSLLTPPTTPPKDMAVDLESSLPSTESVDIIPFDFAKIDYELDRARSVGTGLWSVVYFAQPIVKTPRRTRQDVPSPPGTPRSTSKLPPCSLFAVKTASRPDAKKIFHDEARTLTRLQRTGTAHHYIVPFHGLDERIDSLIFEGVIGGSLESLSRRLKVMTELERHLELRSVFPKIANDLVSGLEFIHNAGIVHADIKPANVLLDVSDHDDQDSLVIRARYIDFSASFIPGQDSAANAGGTWDFMAPEQLRIQKDLNTPTFASDAWSLGVTLLFLIVGASPYSAACGDNMFRLRNSIKSGDPLRFARMDHVVQKRMAACQDFVDCCRLVLQTDRDRRLSASAWRSWLEGEGIL</sequence>
<evidence type="ECO:0000256" key="3">
    <source>
        <dbReference type="ARBA" id="ARBA00030237"/>
    </source>
</evidence>
<protein>
    <recommendedName>
        <fullName evidence="3">Autophagy-related protein 1</fullName>
    </recommendedName>
</protein>
<dbReference type="PANTHER" id="PTHR24348">
    <property type="entry name" value="SERINE/THREONINE-PROTEIN KINASE UNC-51-RELATED"/>
    <property type="match status" value="1"/>
</dbReference>
<proteinExistence type="predicted"/>
<dbReference type="PROSITE" id="PS00108">
    <property type="entry name" value="PROTEIN_KINASE_ST"/>
    <property type="match status" value="1"/>
</dbReference>
<dbReference type="Pfam" id="PF00069">
    <property type="entry name" value="Pkinase"/>
    <property type="match status" value="1"/>
</dbReference>
<feature type="domain" description="Protein kinase" evidence="5">
    <location>
        <begin position="143"/>
        <end position="447"/>
    </location>
</feature>
<evidence type="ECO:0000256" key="4">
    <source>
        <dbReference type="SAM" id="MobiDB-lite"/>
    </source>
</evidence>
<dbReference type="GO" id="GO:0006914">
    <property type="term" value="P:autophagy"/>
    <property type="evidence" value="ECO:0007669"/>
    <property type="project" value="UniProtKB-KW"/>
</dbReference>
<feature type="region of interest" description="Disordered" evidence="4">
    <location>
        <begin position="1"/>
        <end position="27"/>
    </location>
</feature>
<evidence type="ECO:0000256" key="2">
    <source>
        <dbReference type="ARBA" id="ARBA00023006"/>
    </source>
</evidence>
<dbReference type="EMBL" id="JAWDJX010000011">
    <property type="protein sequence ID" value="KAK3054540.1"/>
    <property type="molecule type" value="Genomic_DNA"/>
</dbReference>
<feature type="compositionally biased region" description="Pro residues" evidence="4">
    <location>
        <begin position="1"/>
        <end position="11"/>
    </location>
</feature>
<reference evidence="6" key="1">
    <citation type="submission" date="2023-04" db="EMBL/GenBank/DDBJ databases">
        <title>Black Yeasts Isolated from many extreme environments.</title>
        <authorList>
            <person name="Coleine C."/>
            <person name="Stajich J.E."/>
            <person name="Selbmann L."/>
        </authorList>
    </citation>
    <scope>NUCLEOTIDE SEQUENCE</scope>
    <source>
        <strain evidence="6">CCFEE 5312</strain>
    </source>
</reference>
<dbReference type="InterPro" id="IPR011009">
    <property type="entry name" value="Kinase-like_dom_sf"/>
</dbReference>
<dbReference type="GO" id="GO:0034045">
    <property type="term" value="C:phagophore assembly site membrane"/>
    <property type="evidence" value="ECO:0007669"/>
    <property type="project" value="UniProtKB-SubCell"/>
</dbReference>
<dbReference type="SMART" id="SM00220">
    <property type="entry name" value="S_TKc"/>
    <property type="match status" value="1"/>
</dbReference>
<organism evidence="6 7">
    <name type="scientific">Extremus antarcticus</name>
    <dbReference type="NCBI Taxonomy" id="702011"/>
    <lineage>
        <taxon>Eukaryota</taxon>
        <taxon>Fungi</taxon>
        <taxon>Dikarya</taxon>
        <taxon>Ascomycota</taxon>
        <taxon>Pezizomycotina</taxon>
        <taxon>Dothideomycetes</taxon>
        <taxon>Dothideomycetidae</taxon>
        <taxon>Mycosphaerellales</taxon>
        <taxon>Extremaceae</taxon>
        <taxon>Extremus</taxon>
    </lineage>
</organism>
<evidence type="ECO:0000259" key="5">
    <source>
        <dbReference type="PROSITE" id="PS50011"/>
    </source>
</evidence>
<dbReference type="PANTHER" id="PTHR24348:SF68">
    <property type="entry name" value="SERINE_THREONINE-PROTEIN KINASE ATG1C"/>
    <property type="match status" value="1"/>
</dbReference>
<dbReference type="PROSITE" id="PS50011">
    <property type="entry name" value="PROTEIN_KINASE_DOM"/>
    <property type="match status" value="1"/>
</dbReference>
<keyword evidence="2" id="KW-0072">Autophagy</keyword>
<dbReference type="GO" id="GO:0010506">
    <property type="term" value="P:regulation of autophagy"/>
    <property type="evidence" value="ECO:0007669"/>
    <property type="project" value="InterPro"/>
</dbReference>
<dbReference type="InterPro" id="IPR008271">
    <property type="entry name" value="Ser/Thr_kinase_AS"/>
</dbReference>
<keyword evidence="7" id="KW-1185">Reference proteome</keyword>
<feature type="region of interest" description="Disordered" evidence="4">
    <location>
        <begin position="87"/>
        <end position="111"/>
    </location>
</feature>
<dbReference type="InterPro" id="IPR000719">
    <property type="entry name" value="Prot_kinase_dom"/>
</dbReference>
<dbReference type="GO" id="GO:0005524">
    <property type="term" value="F:ATP binding"/>
    <property type="evidence" value="ECO:0007669"/>
    <property type="project" value="InterPro"/>
</dbReference>
<accession>A0AAJ0GAL0</accession>